<dbReference type="Gene3D" id="3.40.50.150">
    <property type="entry name" value="Vaccinia Virus protein VP39"/>
    <property type="match status" value="1"/>
</dbReference>
<keyword evidence="1 5" id="KW-0489">Methyltransferase</keyword>
<proteinExistence type="predicted"/>
<keyword evidence="3" id="KW-0949">S-adenosyl-L-methionine</keyword>
<dbReference type="AlphaFoldDB" id="A0A9P4PFX5"/>
<gene>
    <name evidence="5" type="ORF">P171DRAFT_522802</name>
</gene>
<dbReference type="GO" id="GO:0005739">
    <property type="term" value="C:mitochondrion"/>
    <property type="evidence" value="ECO:0007669"/>
    <property type="project" value="TreeGrafter"/>
</dbReference>
<dbReference type="Pfam" id="PF13649">
    <property type="entry name" value="Methyltransf_25"/>
    <property type="match status" value="1"/>
</dbReference>
<organism evidence="5 6">
    <name type="scientific">Karstenula rhodostoma CBS 690.94</name>
    <dbReference type="NCBI Taxonomy" id="1392251"/>
    <lineage>
        <taxon>Eukaryota</taxon>
        <taxon>Fungi</taxon>
        <taxon>Dikarya</taxon>
        <taxon>Ascomycota</taxon>
        <taxon>Pezizomycotina</taxon>
        <taxon>Dothideomycetes</taxon>
        <taxon>Pleosporomycetidae</taxon>
        <taxon>Pleosporales</taxon>
        <taxon>Massarineae</taxon>
        <taxon>Didymosphaeriaceae</taxon>
        <taxon>Karstenula</taxon>
    </lineage>
</organism>
<evidence type="ECO:0000259" key="4">
    <source>
        <dbReference type="Pfam" id="PF13649"/>
    </source>
</evidence>
<sequence length="288" mass="32587">MIEPMPLHAQARRYGLLPAQLAHRLDLFRDANIKDGDRILEIGCGQGDCTSALALFYPNSHITAVDPGPSDYGRPETLGQAHERIRGYDIGSRIEFVQATPIAHLKNVEDGTYDIAVICHSLWYFSDKEEVRATMEALRGKVKRLFIAEWALKSCSREGDVHVQIACTRATCEAHIPDSRENIRTLLSPGQIKQCVIDLGWSFQRELINSPSPLLEDARWELYMLLEKDVNEEYTFMKRVKDRIQEERIQVVLESMLESVKSSVESFGGIENVACMDVWVGMFEQGSA</sequence>
<accession>A0A9P4PFX5</accession>
<name>A0A9P4PFX5_9PLEO</name>
<protein>
    <submittedName>
        <fullName evidence="5">S-adenosyl-L-methionine-dependent methyltransferase</fullName>
    </submittedName>
</protein>
<evidence type="ECO:0000256" key="2">
    <source>
        <dbReference type="ARBA" id="ARBA00022679"/>
    </source>
</evidence>
<dbReference type="EMBL" id="MU001503">
    <property type="protein sequence ID" value="KAF2443187.1"/>
    <property type="molecule type" value="Genomic_DNA"/>
</dbReference>
<evidence type="ECO:0000256" key="3">
    <source>
        <dbReference type="ARBA" id="ARBA00022691"/>
    </source>
</evidence>
<dbReference type="PANTHER" id="PTHR43464">
    <property type="entry name" value="METHYLTRANSFERASE"/>
    <property type="match status" value="1"/>
</dbReference>
<dbReference type="GO" id="GO:0032259">
    <property type="term" value="P:methylation"/>
    <property type="evidence" value="ECO:0007669"/>
    <property type="project" value="UniProtKB-KW"/>
</dbReference>
<dbReference type="OrthoDB" id="8300214at2759"/>
<keyword evidence="6" id="KW-1185">Reference proteome</keyword>
<dbReference type="InterPro" id="IPR029063">
    <property type="entry name" value="SAM-dependent_MTases_sf"/>
</dbReference>
<evidence type="ECO:0000256" key="1">
    <source>
        <dbReference type="ARBA" id="ARBA00022603"/>
    </source>
</evidence>
<evidence type="ECO:0000313" key="6">
    <source>
        <dbReference type="Proteomes" id="UP000799764"/>
    </source>
</evidence>
<evidence type="ECO:0000313" key="5">
    <source>
        <dbReference type="EMBL" id="KAF2443187.1"/>
    </source>
</evidence>
<dbReference type="PANTHER" id="PTHR43464:SF19">
    <property type="entry name" value="UBIQUINONE BIOSYNTHESIS O-METHYLTRANSFERASE, MITOCHONDRIAL"/>
    <property type="match status" value="1"/>
</dbReference>
<dbReference type="SUPFAM" id="SSF53335">
    <property type="entry name" value="S-adenosyl-L-methionine-dependent methyltransferases"/>
    <property type="match status" value="1"/>
</dbReference>
<feature type="domain" description="Methyltransferase" evidence="4">
    <location>
        <begin position="39"/>
        <end position="138"/>
    </location>
</feature>
<dbReference type="CDD" id="cd02440">
    <property type="entry name" value="AdoMet_MTases"/>
    <property type="match status" value="1"/>
</dbReference>
<dbReference type="InterPro" id="IPR041698">
    <property type="entry name" value="Methyltransf_25"/>
</dbReference>
<dbReference type="GO" id="GO:0010420">
    <property type="term" value="F:polyprenyldihydroxybenzoate methyltransferase activity"/>
    <property type="evidence" value="ECO:0007669"/>
    <property type="project" value="TreeGrafter"/>
</dbReference>
<comment type="caution">
    <text evidence="5">The sequence shown here is derived from an EMBL/GenBank/DDBJ whole genome shotgun (WGS) entry which is preliminary data.</text>
</comment>
<keyword evidence="2" id="KW-0808">Transferase</keyword>
<dbReference type="Proteomes" id="UP000799764">
    <property type="component" value="Unassembled WGS sequence"/>
</dbReference>
<reference evidence="5" key="1">
    <citation type="journal article" date="2020" name="Stud. Mycol.">
        <title>101 Dothideomycetes genomes: a test case for predicting lifestyles and emergence of pathogens.</title>
        <authorList>
            <person name="Haridas S."/>
            <person name="Albert R."/>
            <person name="Binder M."/>
            <person name="Bloem J."/>
            <person name="Labutti K."/>
            <person name="Salamov A."/>
            <person name="Andreopoulos B."/>
            <person name="Baker S."/>
            <person name="Barry K."/>
            <person name="Bills G."/>
            <person name="Bluhm B."/>
            <person name="Cannon C."/>
            <person name="Castanera R."/>
            <person name="Culley D."/>
            <person name="Daum C."/>
            <person name="Ezra D."/>
            <person name="Gonzalez J."/>
            <person name="Henrissat B."/>
            <person name="Kuo A."/>
            <person name="Liang C."/>
            <person name="Lipzen A."/>
            <person name="Lutzoni F."/>
            <person name="Magnuson J."/>
            <person name="Mondo S."/>
            <person name="Nolan M."/>
            <person name="Ohm R."/>
            <person name="Pangilinan J."/>
            <person name="Park H.-J."/>
            <person name="Ramirez L."/>
            <person name="Alfaro M."/>
            <person name="Sun H."/>
            <person name="Tritt A."/>
            <person name="Yoshinaga Y."/>
            <person name="Zwiers L.-H."/>
            <person name="Turgeon B."/>
            <person name="Goodwin S."/>
            <person name="Spatafora J."/>
            <person name="Crous P."/>
            <person name="Grigoriev I."/>
        </authorList>
    </citation>
    <scope>NUCLEOTIDE SEQUENCE</scope>
    <source>
        <strain evidence="5">CBS 690.94</strain>
    </source>
</reference>